<dbReference type="Pfam" id="PF00067">
    <property type="entry name" value="p450"/>
    <property type="match status" value="1"/>
</dbReference>
<evidence type="ECO:0000256" key="4">
    <source>
        <dbReference type="ARBA" id="ARBA00022723"/>
    </source>
</evidence>
<dbReference type="PROSITE" id="PS00086">
    <property type="entry name" value="CYTOCHROME_P450"/>
    <property type="match status" value="1"/>
</dbReference>
<evidence type="ECO:0000256" key="7">
    <source>
        <dbReference type="RuleBase" id="RU000461"/>
    </source>
</evidence>
<evidence type="ECO:0000256" key="8">
    <source>
        <dbReference type="SAM" id="Phobius"/>
    </source>
</evidence>
<dbReference type="STRING" id="503106.A0A218Z735"/>
<dbReference type="InterPro" id="IPR050121">
    <property type="entry name" value="Cytochrome_P450_monoxygenase"/>
</dbReference>
<feature type="transmembrane region" description="Helical" evidence="8">
    <location>
        <begin position="203"/>
        <end position="227"/>
    </location>
</feature>
<organism evidence="9 10">
    <name type="scientific">Diplocarpon coronariae</name>
    <dbReference type="NCBI Taxonomy" id="2795749"/>
    <lineage>
        <taxon>Eukaryota</taxon>
        <taxon>Fungi</taxon>
        <taxon>Dikarya</taxon>
        <taxon>Ascomycota</taxon>
        <taxon>Pezizomycotina</taxon>
        <taxon>Leotiomycetes</taxon>
        <taxon>Helotiales</taxon>
        <taxon>Drepanopezizaceae</taxon>
        <taxon>Diplocarpon</taxon>
    </lineage>
</organism>
<dbReference type="InterPro" id="IPR001128">
    <property type="entry name" value="Cyt_P450"/>
</dbReference>
<sequence>MLPLETVEQQYNAITITYNIFYHPLRDYPGPRFAAATRLPLTWFVLRGWGPHWTSALHDKYGPVVRVAPNELSYIDKRAWRDIYSSTPCAKYGMKRWDDFVAYFFDQQSSNDSIVSADEEEHRRLRKIFSLGFSKTALVAQEPLIINHIDHLIEKLRVDQKANMVEVYPFTVFNIMHDLLFGESLNLLDSEENTGWVKSMPGYMAAALVLGCLAQLPVFNFFLGIFMPLLTGKPYKRVLQSNSDRVTKRLSCGVERPDLIHFLVDRKTPLSRPELDNAALVMTFAAGDTLPSMLIGLTYLLLRNRTALHSLVEEIRSTFHMDSEITINSISNLKWLEACLNESFRAYPVTPIGFPRIVPDGGAFIAGGWVAGGAIVYVTPLAAYSSSSNFIHAQSYLPERWLPDPDSLFSGDEKAVLQPFSQGPRDCVGKSMALLMIRLIVCKLLWNFDMEFDGDHSDWFLNQKAYGTWKKLPLMVKLRPVTLGVAVAAARPC</sequence>
<proteinExistence type="inferred from homology"/>
<evidence type="ECO:0000256" key="5">
    <source>
        <dbReference type="ARBA" id="ARBA00023004"/>
    </source>
</evidence>
<keyword evidence="8" id="KW-0472">Membrane</keyword>
<dbReference type="PANTHER" id="PTHR24305">
    <property type="entry name" value="CYTOCHROME P450"/>
    <property type="match status" value="1"/>
</dbReference>
<dbReference type="Proteomes" id="UP000242519">
    <property type="component" value="Unassembled WGS sequence"/>
</dbReference>
<dbReference type="InterPro" id="IPR002401">
    <property type="entry name" value="Cyt_P450_E_grp-I"/>
</dbReference>
<dbReference type="GO" id="GO:0004497">
    <property type="term" value="F:monooxygenase activity"/>
    <property type="evidence" value="ECO:0007669"/>
    <property type="project" value="UniProtKB-KW"/>
</dbReference>
<dbReference type="InParanoid" id="A0A218Z735"/>
<evidence type="ECO:0000256" key="3">
    <source>
        <dbReference type="ARBA" id="ARBA00022617"/>
    </source>
</evidence>
<dbReference type="PRINTS" id="PR00463">
    <property type="entry name" value="EP450I"/>
</dbReference>
<dbReference type="InterPro" id="IPR017972">
    <property type="entry name" value="Cyt_P450_CS"/>
</dbReference>
<keyword evidence="7" id="KW-0503">Monooxygenase</keyword>
<keyword evidence="10" id="KW-1185">Reference proteome</keyword>
<comment type="similarity">
    <text evidence="2 7">Belongs to the cytochrome P450 family.</text>
</comment>
<dbReference type="Gene3D" id="1.10.630.10">
    <property type="entry name" value="Cytochrome P450"/>
    <property type="match status" value="1"/>
</dbReference>
<evidence type="ECO:0000313" key="10">
    <source>
        <dbReference type="Proteomes" id="UP000242519"/>
    </source>
</evidence>
<accession>A0A218Z735</accession>
<comment type="cofactor">
    <cofactor evidence="1 6">
        <name>heme</name>
        <dbReference type="ChEBI" id="CHEBI:30413"/>
    </cofactor>
</comment>
<dbReference type="InterPro" id="IPR036396">
    <property type="entry name" value="Cyt_P450_sf"/>
</dbReference>
<name>A0A218Z735_9HELO</name>
<dbReference type="GO" id="GO:0020037">
    <property type="term" value="F:heme binding"/>
    <property type="evidence" value="ECO:0007669"/>
    <property type="project" value="InterPro"/>
</dbReference>
<dbReference type="PRINTS" id="PR00385">
    <property type="entry name" value="P450"/>
</dbReference>
<keyword evidence="5 6" id="KW-0408">Iron</keyword>
<reference evidence="9 10" key="1">
    <citation type="submission" date="2017-04" db="EMBL/GenBank/DDBJ databases">
        <title>Draft genome sequence of Marssonina coronaria NL1: causal agent of apple blotch.</title>
        <authorList>
            <person name="Cheng Q."/>
        </authorList>
    </citation>
    <scope>NUCLEOTIDE SEQUENCE [LARGE SCALE GENOMIC DNA]</scope>
    <source>
        <strain evidence="9 10">NL1</strain>
    </source>
</reference>
<gene>
    <name evidence="9" type="ORF">B2J93_3671</name>
</gene>
<evidence type="ECO:0000256" key="1">
    <source>
        <dbReference type="ARBA" id="ARBA00001971"/>
    </source>
</evidence>
<feature type="binding site" description="axial binding residue" evidence="6">
    <location>
        <position position="427"/>
    </location>
    <ligand>
        <name>heme</name>
        <dbReference type="ChEBI" id="CHEBI:30413"/>
    </ligand>
    <ligandPart>
        <name>Fe</name>
        <dbReference type="ChEBI" id="CHEBI:18248"/>
    </ligandPart>
</feature>
<keyword evidence="4 6" id="KW-0479">Metal-binding</keyword>
<dbReference type="EMBL" id="MZNU01000202">
    <property type="protein sequence ID" value="OWP03045.1"/>
    <property type="molecule type" value="Genomic_DNA"/>
</dbReference>
<evidence type="ECO:0000313" key="9">
    <source>
        <dbReference type="EMBL" id="OWP03045.1"/>
    </source>
</evidence>
<evidence type="ECO:0000256" key="2">
    <source>
        <dbReference type="ARBA" id="ARBA00010617"/>
    </source>
</evidence>
<dbReference type="GO" id="GO:0005506">
    <property type="term" value="F:iron ion binding"/>
    <property type="evidence" value="ECO:0007669"/>
    <property type="project" value="InterPro"/>
</dbReference>
<dbReference type="OrthoDB" id="1470350at2759"/>
<keyword evidence="8" id="KW-0812">Transmembrane</keyword>
<keyword evidence="8" id="KW-1133">Transmembrane helix</keyword>
<evidence type="ECO:0008006" key="11">
    <source>
        <dbReference type="Google" id="ProtNLM"/>
    </source>
</evidence>
<keyword evidence="7" id="KW-0560">Oxidoreductase</keyword>
<dbReference type="SUPFAM" id="SSF48264">
    <property type="entry name" value="Cytochrome P450"/>
    <property type="match status" value="1"/>
</dbReference>
<keyword evidence="3 6" id="KW-0349">Heme</keyword>
<protein>
    <recommendedName>
        <fullName evidence="11">Cytochrome P</fullName>
    </recommendedName>
</protein>
<evidence type="ECO:0000256" key="6">
    <source>
        <dbReference type="PIRSR" id="PIRSR602401-1"/>
    </source>
</evidence>
<dbReference type="PANTHER" id="PTHR24305:SF210">
    <property type="entry name" value="CYTOCHROME P450 MONOOXYGENASE ASQL-RELATED"/>
    <property type="match status" value="1"/>
</dbReference>
<dbReference type="AlphaFoldDB" id="A0A218Z735"/>
<dbReference type="CDD" id="cd11058">
    <property type="entry name" value="CYP60B-like"/>
    <property type="match status" value="1"/>
</dbReference>
<feature type="transmembrane region" description="Helical" evidence="8">
    <location>
        <begin position="278"/>
        <end position="302"/>
    </location>
</feature>
<dbReference type="GO" id="GO:0016705">
    <property type="term" value="F:oxidoreductase activity, acting on paired donors, with incorporation or reduction of molecular oxygen"/>
    <property type="evidence" value="ECO:0007669"/>
    <property type="project" value="InterPro"/>
</dbReference>
<comment type="caution">
    <text evidence="9">The sequence shown here is derived from an EMBL/GenBank/DDBJ whole genome shotgun (WGS) entry which is preliminary data.</text>
</comment>